<dbReference type="InterPro" id="IPR042231">
    <property type="entry name" value="Cho/carn_acyl_trans_2"/>
</dbReference>
<proteinExistence type="inferred from homology"/>
<evidence type="ECO:0000256" key="4">
    <source>
        <dbReference type="PIRSR" id="PIRSR600542-1"/>
    </source>
</evidence>
<dbReference type="OrthoDB" id="240216at2759"/>
<dbReference type="VEuPathDB" id="VectorBase:LDEU007571"/>
<comment type="caution">
    <text evidence="7">The sequence shown here is derived from an EMBL/GenBank/DDBJ whole genome shotgun (WGS) entry which is preliminary data.</text>
</comment>
<evidence type="ECO:0000259" key="6">
    <source>
        <dbReference type="Pfam" id="PF00755"/>
    </source>
</evidence>
<evidence type="ECO:0000313" key="8">
    <source>
        <dbReference type="Proteomes" id="UP000288716"/>
    </source>
</evidence>
<dbReference type="Gene3D" id="3.30.559.70">
    <property type="entry name" value="Choline/Carnitine o-acyltransferase, domain 2"/>
    <property type="match status" value="1"/>
</dbReference>
<dbReference type="EMBL" id="NCKV01004843">
    <property type="protein sequence ID" value="RWS24469.1"/>
    <property type="molecule type" value="Genomic_DNA"/>
</dbReference>
<keyword evidence="8" id="KW-1185">Reference proteome</keyword>
<dbReference type="STRING" id="299467.A0A443SA99"/>
<dbReference type="Proteomes" id="UP000288716">
    <property type="component" value="Unassembled WGS sequence"/>
</dbReference>
<dbReference type="GO" id="GO:0006635">
    <property type="term" value="P:fatty acid beta-oxidation"/>
    <property type="evidence" value="ECO:0007669"/>
    <property type="project" value="TreeGrafter"/>
</dbReference>
<dbReference type="PROSITE" id="PS00440">
    <property type="entry name" value="ACYLTRANSF_C_2"/>
    <property type="match status" value="1"/>
</dbReference>
<dbReference type="AlphaFoldDB" id="A0A443SA99"/>
<comment type="similarity">
    <text evidence="1 5">Belongs to the carnitine/choline acetyltransferase family.</text>
</comment>
<dbReference type="Pfam" id="PF00755">
    <property type="entry name" value="Carn_acyltransf"/>
    <property type="match status" value="1"/>
</dbReference>
<dbReference type="InterPro" id="IPR039551">
    <property type="entry name" value="Cho/carn_acyl_trans"/>
</dbReference>
<evidence type="ECO:0000256" key="1">
    <source>
        <dbReference type="ARBA" id="ARBA00005232"/>
    </source>
</evidence>
<evidence type="ECO:0000313" key="7">
    <source>
        <dbReference type="EMBL" id="RWS24469.1"/>
    </source>
</evidence>
<evidence type="ECO:0000256" key="5">
    <source>
        <dbReference type="RuleBase" id="RU003801"/>
    </source>
</evidence>
<keyword evidence="3 5" id="KW-0012">Acyltransferase</keyword>
<dbReference type="PANTHER" id="PTHR22589">
    <property type="entry name" value="CARNITINE O-ACYLTRANSFERASE"/>
    <property type="match status" value="1"/>
</dbReference>
<protein>
    <recommendedName>
        <fullName evidence="6">Choline/carnitine acyltransferase domain-containing protein</fullName>
    </recommendedName>
</protein>
<name>A0A443SA99_9ACAR</name>
<dbReference type="InterPro" id="IPR000542">
    <property type="entry name" value="Carn_acyl_trans"/>
</dbReference>
<dbReference type="SUPFAM" id="SSF52777">
    <property type="entry name" value="CoA-dependent acyltransferases"/>
    <property type="match status" value="2"/>
</dbReference>
<dbReference type="InterPro" id="IPR023213">
    <property type="entry name" value="CAT-like_dom_sf"/>
</dbReference>
<dbReference type="GO" id="GO:0004095">
    <property type="term" value="F:carnitine O-palmitoyltransferase activity"/>
    <property type="evidence" value="ECO:0007669"/>
    <property type="project" value="TreeGrafter"/>
</dbReference>
<sequence>MHFTKNRVQTVHSLRSAIRCIRHKTSFESKEYQYLQNSKLRTQHFQKSLPSLPIPELSKSCQRYIAAIQPLIADKQQFENTVKIVKQFENGIGVDLNNELVSINKKNKHTSYISGPWFDMYLKSRTPIVLNYNPFMAWRDDPKPEYNIQSVRASNFIISALRFRRSLVENVLLPEIFHLDPKKSDNDTYKTLMRYTPTSFAFYASALFKAYPLDMSQYGHLFSSTRIPRIGKDELLRFPESRHVAILRGGQVYTFNVLDERGNIKDPDFIHACVKYIRKLPKDTTSDSITFFSTEDRDQWATVREKLIENRQNAESLRLLDSALFVVCLDDVEYETDLMKHAHNNLHGNNGPNTPLNRWFDKSFSLIFTKDAHAAINFEHSWGDGVAVLRFCTEVHKDTNKNHFVKSCKTQPTPSIDAKQAVRHLKFTLDDFCKNALKQAETKFRSNTDKLNIDYHMNDKMSREYFKVKKVSLDSMFQLAFQMSFHKLHNFTPATYESCSTSAFKHGRTETVRAATRETNEAVEAFHRKDKPSPAELRRLLDNCSTKHFQLTKEAAMGQGFDRHLFALKLLAEKRGGKLPDIYVDKTYSDVNYFMLSTSTLHGDCFSGGGFAPVVPDGYGLGYGSIDNILGIVCTSYSPHRNGKQFADAFGQSFDEIHRKLEGIRMKSTLMKM</sequence>
<dbReference type="PANTHER" id="PTHR22589:SF16">
    <property type="entry name" value="CARNITINE O-PALMITOYLTRANSFERASE 2, MITOCHONDRIAL"/>
    <property type="match status" value="1"/>
</dbReference>
<feature type="domain" description="Choline/carnitine acyltransferase" evidence="6">
    <location>
        <begin position="52"/>
        <end position="650"/>
    </location>
</feature>
<organism evidence="7 8">
    <name type="scientific">Leptotrombidium deliense</name>
    <dbReference type="NCBI Taxonomy" id="299467"/>
    <lineage>
        <taxon>Eukaryota</taxon>
        <taxon>Metazoa</taxon>
        <taxon>Ecdysozoa</taxon>
        <taxon>Arthropoda</taxon>
        <taxon>Chelicerata</taxon>
        <taxon>Arachnida</taxon>
        <taxon>Acari</taxon>
        <taxon>Acariformes</taxon>
        <taxon>Trombidiformes</taxon>
        <taxon>Prostigmata</taxon>
        <taxon>Anystina</taxon>
        <taxon>Parasitengona</taxon>
        <taxon>Trombiculoidea</taxon>
        <taxon>Trombiculidae</taxon>
        <taxon>Leptotrombidium</taxon>
    </lineage>
</organism>
<reference evidence="7 8" key="1">
    <citation type="journal article" date="2018" name="Gigascience">
        <title>Genomes of trombidid mites reveal novel predicted allergens and laterally-transferred genes associated with secondary metabolism.</title>
        <authorList>
            <person name="Dong X."/>
            <person name="Chaisiri K."/>
            <person name="Xia D."/>
            <person name="Armstrong S.D."/>
            <person name="Fang Y."/>
            <person name="Donnelly M.J."/>
            <person name="Kadowaki T."/>
            <person name="McGarry J.W."/>
            <person name="Darby A.C."/>
            <person name="Makepeace B.L."/>
        </authorList>
    </citation>
    <scope>NUCLEOTIDE SEQUENCE [LARGE SCALE GENOMIC DNA]</scope>
    <source>
        <strain evidence="7">UoL-UT</strain>
    </source>
</reference>
<evidence type="ECO:0000256" key="3">
    <source>
        <dbReference type="ARBA" id="ARBA00023315"/>
    </source>
</evidence>
<evidence type="ECO:0000256" key="2">
    <source>
        <dbReference type="ARBA" id="ARBA00022679"/>
    </source>
</evidence>
<gene>
    <name evidence="7" type="ORF">B4U80_04155</name>
</gene>
<dbReference type="Gene3D" id="3.30.559.10">
    <property type="entry name" value="Chloramphenicol acetyltransferase-like domain"/>
    <property type="match status" value="1"/>
</dbReference>
<feature type="active site" description="Proton acceptor" evidence="4">
    <location>
        <position position="380"/>
    </location>
</feature>
<keyword evidence="2 5" id="KW-0808">Transferase</keyword>
<dbReference type="GO" id="GO:0005739">
    <property type="term" value="C:mitochondrion"/>
    <property type="evidence" value="ECO:0007669"/>
    <property type="project" value="TreeGrafter"/>
</dbReference>
<accession>A0A443SA99</accession>